<comment type="caution">
    <text evidence="3">Lacks conserved residue(s) required for the propagation of feature annotation.</text>
</comment>
<dbReference type="FunFam" id="3.40.309.10:FF:000002">
    <property type="entry name" value="Methylmalonate-semialdehyde dehydrogenase (Acylating)"/>
    <property type="match status" value="1"/>
</dbReference>
<comment type="function">
    <text evidence="3">Catalyzes the oxidation of malonate semialdehyde (MSA) and methylmalonate semialdehyde (MMSA) into acetyl-CoA and propanoyl-CoA, respectively. Is involved in a myo-inositol catabolic pathway. Bicarbonate, and not CO2, is the end-product of the enzymatic reaction.</text>
</comment>
<dbReference type="AlphaFoldDB" id="A0A0K9GPT4"/>
<dbReference type="InterPro" id="IPR010061">
    <property type="entry name" value="MeMal-semiAld_DH"/>
</dbReference>
<keyword evidence="2 3" id="KW-0520">NAD</keyword>
<gene>
    <name evidence="3" type="primary">iolA</name>
    <name evidence="5" type="ORF">AC625_02930</name>
</gene>
<dbReference type="EMBL" id="LFZW01000001">
    <property type="protein sequence ID" value="KMY48596.1"/>
    <property type="molecule type" value="Genomic_DNA"/>
</dbReference>
<evidence type="ECO:0000313" key="5">
    <source>
        <dbReference type="EMBL" id="KMY48596.1"/>
    </source>
</evidence>
<dbReference type="HAMAP" id="MF_01670">
    <property type="entry name" value="IolA"/>
    <property type="match status" value="1"/>
</dbReference>
<feature type="active site" description="Nucleophile" evidence="3">
    <location>
        <position position="286"/>
    </location>
</feature>
<feature type="binding site" evidence="3">
    <location>
        <position position="182"/>
    </location>
    <ligand>
        <name>NAD(+)</name>
        <dbReference type="ChEBI" id="CHEBI:57540"/>
    </ligand>
</feature>
<dbReference type="GO" id="GO:0019310">
    <property type="term" value="P:inositol catabolic process"/>
    <property type="evidence" value="ECO:0007669"/>
    <property type="project" value="UniProtKB-UniRule"/>
</dbReference>
<dbReference type="GO" id="GO:0006574">
    <property type="term" value="P:L-valine catabolic process"/>
    <property type="evidence" value="ECO:0007669"/>
    <property type="project" value="TreeGrafter"/>
</dbReference>
<proteinExistence type="inferred from homology"/>
<feature type="binding site" evidence="3">
    <location>
        <position position="181"/>
    </location>
    <ligand>
        <name>NAD(+)</name>
        <dbReference type="ChEBI" id="CHEBI:57540"/>
    </ligand>
</feature>
<dbReference type="InterPro" id="IPR023510">
    <property type="entry name" value="MSDH_GmP_bac"/>
</dbReference>
<dbReference type="PANTHER" id="PTHR43866:SF4">
    <property type="entry name" value="MALONATE-SEMIALDEHYDE DEHYDROGENASE"/>
    <property type="match status" value="1"/>
</dbReference>
<feature type="binding site" evidence="3">
    <location>
        <position position="384"/>
    </location>
    <ligand>
        <name>NAD(+)</name>
        <dbReference type="ChEBI" id="CHEBI:57540"/>
    </ligand>
</feature>
<sequence>MPTVAVEKLKNYINGEWVESKTTQYEDVYNPATKEVIAQVPLSTKEDIEYAAEVAKKAFEKWSKVAVPRRARILFNYQQLLTKHKEELARLITIENGKNLSEALGEVQRGIENVEFAAGAPTLMMGDSLSSIATDVEATTYRYPIGVIGGITPFNFPMMVPCWMFPMAIALGNTFILKPSERTPLLTQRIVELFTEAGLPNGVFNVVHGAHDVVNGILDHPEIKAISFVGSKPVGEYVYKRGSENLKRVQALTGAKNHTIVLNDADLEETVTNIIGAAFGSAGERCMACAVVTVEEGIADAFMAKLKEKTAAIKIGNGLDDGVFLGPVIREENQKRTISYIEKGLAEGANLVCDGRTNSPEDGYFVGPTIFDGVTTDMTIWKDEIFAPVLSIIRVKNLKEAIEIANQSEFANGACLFSTNAHSVRYFRENIDAGMLGINLGVPAPMAIFPFSGWKSSFFGTLHANGKDSVDFYTRKKVVTARYAEPTFE</sequence>
<evidence type="ECO:0000256" key="2">
    <source>
        <dbReference type="ARBA" id="ARBA00023027"/>
    </source>
</evidence>
<evidence type="ECO:0000256" key="1">
    <source>
        <dbReference type="ARBA" id="ARBA00023002"/>
    </source>
</evidence>
<dbReference type="STRING" id="1679170.AC625_02930"/>
<accession>A0A0K9GPT4</accession>
<dbReference type="Proteomes" id="UP000037146">
    <property type="component" value="Unassembled WGS sequence"/>
</dbReference>
<dbReference type="InterPro" id="IPR016160">
    <property type="entry name" value="Ald_DH_CS_CYS"/>
</dbReference>
<dbReference type="RefSeq" id="WP_049679920.1">
    <property type="nucleotide sequence ID" value="NZ_LFZW01000001.1"/>
</dbReference>
<comment type="subunit">
    <text evidence="3">Homotetramer.</text>
</comment>
<dbReference type="InterPro" id="IPR015590">
    <property type="entry name" value="Aldehyde_DH_dom"/>
</dbReference>
<feature type="binding site" evidence="3">
    <location>
        <position position="154"/>
    </location>
    <ligand>
        <name>NAD(+)</name>
        <dbReference type="ChEBI" id="CHEBI:57540"/>
    </ligand>
</feature>
<dbReference type="SUPFAM" id="SSF53720">
    <property type="entry name" value="ALDH-like"/>
    <property type="match status" value="1"/>
</dbReference>
<dbReference type="CDD" id="cd07085">
    <property type="entry name" value="ALDH_F6_MMSDH"/>
    <property type="match status" value="1"/>
</dbReference>
<comment type="similarity">
    <text evidence="3">Belongs to the aldehyde dehydrogenase family. IolA subfamily.</text>
</comment>
<comment type="pathway">
    <text evidence="3">Polyol metabolism; myo-inositol degradation into acetyl-CoA; acetyl-CoA from myo-inositol: step 7/7.</text>
</comment>
<comment type="caution">
    <text evidence="5">The sequence shown here is derived from an EMBL/GenBank/DDBJ whole genome shotgun (WGS) entry which is preliminary data.</text>
</comment>
<protein>
    <recommendedName>
        <fullName evidence="3">Malonate-semialdehyde dehydrogenase</fullName>
        <shortName evidence="3">MSA dehydrogenase</shortName>
        <ecNumber evidence="3">1.2.1.27</ecNumber>
    </recommendedName>
    <alternativeName>
        <fullName evidence="3">Methylmalonate semialdehyde dehydrogenase</fullName>
        <shortName evidence="3">MMSA dehydrogenase</shortName>
        <shortName evidence="3">MSDH</shortName>
    </alternativeName>
</protein>
<evidence type="ECO:0000259" key="4">
    <source>
        <dbReference type="Pfam" id="PF00171"/>
    </source>
</evidence>
<comment type="catalytic activity">
    <reaction evidence="3">
        <text>2-methyl-3-oxopropanoate + NAD(+) + CoA + H2O = propanoyl-CoA + hydrogencarbonate + NADH + H(+)</text>
        <dbReference type="Rhea" id="RHEA:20804"/>
        <dbReference type="ChEBI" id="CHEBI:15377"/>
        <dbReference type="ChEBI" id="CHEBI:15378"/>
        <dbReference type="ChEBI" id="CHEBI:17544"/>
        <dbReference type="ChEBI" id="CHEBI:57287"/>
        <dbReference type="ChEBI" id="CHEBI:57392"/>
        <dbReference type="ChEBI" id="CHEBI:57540"/>
        <dbReference type="ChEBI" id="CHEBI:57700"/>
        <dbReference type="ChEBI" id="CHEBI:57945"/>
        <dbReference type="EC" id="1.2.1.27"/>
    </reaction>
</comment>
<dbReference type="UniPathway" id="UPA00076">
    <property type="reaction ID" value="UER00148"/>
</dbReference>
<dbReference type="GO" id="GO:0004491">
    <property type="term" value="F:methylmalonate-semialdehyde dehydrogenase (acylating, NAD) activity"/>
    <property type="evidence" value="ECO:0007669"/>
    <property type="project" value="UniProtKB-UniRule"/>
</dbReference>
<feature type="binding site" evidence="3">
    <location>
        <position position="178"/>
    </location>
    <ligand>
        <name>NAD(+)</name>
        <dbReference type="ChEBI" id="CHEBI:57540"/>
    </ligand>
</feature>
<dbReference type="Pfam" id="PF00171">
    <property type="entry name" value="Aldedh"/>
    <property type="match status" value="1"/>
</dbReference>
<organism evidence="5 6">
    <name type="scientific">Peribacillus loiseleuriae</name>
    <dbReference type="NCBI Taxonomy" id="1679170"/>
    <lineage>
        <taxon>Bacteria</taxon>
        <taxon>Bacillati</taxon>
        <taxon>Bacillota</taxon>
        <taxon>Bacilli</taxon>
        <taxon>Bacillales</taxon>
        <taxon>Bacillaceae</taxon>
        <taxon>Peribacillus</taxon>
    </lineage>
</organism>
<dbReference type="InterPro" id="IPR016161">
    <property type="entry name" value="Ald_DH/histidinol_DH"/>
</dbReference>
<evidence type="ECO:0000313" key="6">
    <source>
        <dbReference type="Proteomes" id="UP000037146"/>
    </source>
</evidence>
<keyword evidence="1 3" id="KW-0560">Oxidoreductase</keyword>
<dbReference type="Gene3D" id="3.40.605.10">
    <property type="entry name" value="Aldehyde Dehydrogenase, Chain A, domain 1"/>
    <property type="match status" value="1"/>
</dbReference>
<reference evidence="6" key="1">
    <citation type="submission" date="2015-07" db="EMBL/GenBank/DDBJ databases">
        <title>Genome sequencing project for genomic taxonomy and phylogenomics of Bacillus-like bacteria.</title>
        <authorList>
            <person name="Liu B."/>
            <person name="Wang J."/>
            <person name="Zhu Y."/>
            <person name="Liu G."/>
            <person name="Chen Q."/>
            <person name="Chen Z."/>
            <person name="Lan J."/>
            <person name="Che J."/>
            <person name="Ge C."/>
            <person name="Shi H."/>
            <person name="Pan Z."/>
            <person name="Liu X."/>
        </authorList>
    </citation>
    <scope>NUCLEOTIDE SEQUENCE [LARGE SCALE GENOMIC DNA]</scope>
    <source>
        <strain evidence="6">FJAT-27997</strain>
    </source>
</reference>
<dbReference type="OrthoDB" id="9762913at2"/>
<feature type="binding site" evidence="3">
    <location>
        <position position="253"/>
    </location>
    <ligand>
        <name>NAD(+)</name>
        <dbReference type="ChEBI" id="CHEBI:57540"/>
    </ligand>
</feature>
<evidence type="ECO:0000256" key="3">
    <source>
        <dbReference type="HAMAP-Rule" id="MF_01670"/>
    </source>
</evidence>
<dbReference type="PANTHER" id="PTHR43866">
    <property type="entry name" value="MALONATE-SEMIALDEHYDE DEHYDROGENASE"/>
    <property type="match status" value="1"/>
</dbReference>
<dbReference type="EC" id="1.2.1.27" evidence="3"/>
<feature type="domain" description="Aldehyde dehydrogenase" evidence="4">
    <location>
        <begin position="17"/>
        <end position="479"/>
    </location>
</feature>
<name>A0A0K9GPT4_9BACI</name>
<comment type="catalytic activity">
    <reaction evidence="3">
        <text>3-oxopropanoate + NAD(+) + CoA + H2O = hydrogencarbonate + acetyl-CoA + NADH + H(+)</text>
        <dbReference type="Rhea" id="RHEA:76615"/>
        <dbReference type="ChEBI" id="CHEBI:15377"/>
        <dbReference type="ChEBI" id="CHEBI:15378"/>
        <dbReference type="ChEBI" id="CHEBI:17544"/>
        <dbReference type="ChEBI" id="CHEBI:33190"/>
        <dbReference type="ChEBI" id="CHEBI:57287"/>
        <dbReference type="ChEBI" id="CHEBI:57288"/>
        <dbReference type="ChEBI" id="CHEBI:57540"/>
        <dbReference type="ChEBI" id="CHEBI:57945"/>
        <dbReference type="EC" id="1.2.1.27"/>
    </reaction>
</comment>
<dbReference type="PROSITE" id="PS00070">
    <property type="entry name" value="ALDEHYDE_DEHYDR_CYS"/>
    <property type="match status" value="1"/>
</dbReference>
<dbReference type="Gene3D" id="3.40.309.10">
    <property type="entry name" value="Aldehyde Dehydrogenase, Chain A, domain 2"/>
    <property type="match status" value="1"/>
</dbReference>
<dbReference type="GO" id="GO:0018478">
    <property type="term" value="F:malonate-semialdehyde dehydrogenase (acetylating) activity"/>
    <property type="evidence" value="ECO:0007669"/>
    <property type="project" value="UniProtKB-UniRule"/>
</dbReference>
<dbReference type="FunFam" id="3.40.605.10:FF:000003">
    <property type="entry name" value="Methylmalonate-semialdehyde dehydrogenase [acylating]"/>
    <property type="match status" value="1"/>
</dbReference>
<dbReference type="NCBIfam" id="TIGR01722">
    <property type="entry name" value="MMSDH"/>
    <property type="match status" value="1"/>
</dbReference>
<dbReference type="InterPro" id="IPR016162">
    <property type="entry name" value="Ald_DH_N"/>
</dbReference>
<keyword evidence="6" id="KW-1185">Reference proteome</keyword>
<dbReference type="PATRIC" id="fig|1679170.3.peg.598"/>
<dbReference type="InterPro" id="IPR016163">
    <property type="entry name" value="Ald_DH_C"/>
</dbReference>
<dbReference type="GO" id="GO:0006210">
    <property type="term" value="P:thymine catabolic process"/>
    <property type="evidence" value="ECO:0007669"/>
    <property type="project" value="TreeGrafter"/>
</dbReference>